<keyword evidence="4" id="KW-1185">Reference proteome</keyword>
<reference evidence="3" key="2">
    <citation type="submission" date="2021-04" db="EMBL/GenBank/DDBJ databases">
        <authorList>
            <person name="Podell S."/>
        </authorList>
    </citation>
    <scope>NUCLEOTIDE SEQUENCE</scope>
    <source>
        <strain evidence="3">Hildebrandi</strain>
    </source>
</reference>
<dbReference type="InterPro" id="IPR002048">
    <property type="entry name" value="EF_hand_dom"/>
</dbReference>
<dbReference type="PROSITE" id="PS00018">
    <property type="entry name" value="EF_HAND_1"/>
    <property type="match status" value="1"/>
</dbReference>
<accession>A0A9K3LCX7</accession>
<evidence type="ECO:0000259" key="2">
    <source>
        <dbReference type="PROSITE" id="PS50222"/>
    </source>
</evidence>
<protein>
    <submittedName>
        <fullName evidence="3">Flagellar calcium-binding protein</fullName>
    </submittedName>
</protein>
<dbReference type="PROSITE" id="PS50222">
    <property type="entry name" value="EF_HAND_2"/>
    <property type="match status" value="1"/>
</dbReference>
<feature type="domain" description="EF-hand" evidence="2">
    <location>
        <begin position="189"/>
        <end position="215"/>
    </location>
</feature>
<keyword evidence="3" id="KW-0282">Flagellum</keyword>
<name>A0A9K3LCX7_9STRA</name>
<dbReference type="Proteomes" id="UP000693970">
    <property type="component" value="Unassembled WGS sequence"/>
</dbReference>
<feature type="chain" id="PRO_5039951299" evidence="1">
    <location>
        <begin position="27"/>
        <end position="216"/>
    </location>
</feature>
<comment type="caution">
    <text evidence="3">The sequence shown here is derived from an EMBL/GenBank/DDBJ whole genome shotgun (WGS) entry which is preliminary data.</text>
</comment>
<dbReference type="GO" id="GO:0005509">
    <property type="term" value="F:calcium ion binding"/>
    <property type="evidence" value="ECO:0007669"/>
    <property type="project" value="InterPro"/>
</dbReference>
<organism evidence="3 4">
    <name type="scientific">Nitzschia inconspicua</name>
    <dbReference type="NCBI Taxonomy" id="303405"/>
    <lineage>
        <taxon>Eukaryota</taxon>
        <taxon>Sar</taxon>
        <taxon>Stramenopiles</taxon>
        <taxon>Ochrophyta</taxon>
        <taxon>Bacillariophyta</taxon>
        <taxon>Bacillariophyceae</taxon>
        <taxon>Bacillariophycidae</taxon>
        <taxon>Bacillariales</taxon>
        <taxon>Bacillariaceae</taxon>
        <taxon>Nitzschia</taxon>
    </lineage>
</organism>
<keyword evidence="3" id="KW-0966">Cell projection</keyword>
<keyword evidence="1" id="KW-0732">Signal</keyword>
<dbReference type="Pfam" id="PF13499">
    <property type="entry name" value="EF-hand_7"/>
    <property type="match status" value="1"/>
</dbReference>
<feature type="signal peptide" evidence="1">
    <location>
        <begin position="1"/>
        <end position="26"/>
    </location>
</feature>
<keyword evidence="3" id="KW-0969">Cilium</keyword>
<dbReference type="OrthoDB" id="2122982at2759"/>
<gene>
    <name evidence="3" type="ORF">IV203_034543</name>
</gene>
<reference evidence="3" key="1">
    <citation type="journal article" date="2021" name="Sci. Rep.">
        <title>Diploid genomic architecture of Nitzschia inconspicua, an elite biomass production diatom.</title>
        <authorList>
            <person name="Oliver A."/>
            <person name="Podell S."/>
            <person name="Pinowska A."/>
            <person name="Traller J.C."/>
            <person name="Smith S.R."/>
            <person name="McClure R."/>
            <person name="Beliaev A."/>
            <person name="Bohutskyi P."/>
            <person name="Hill E.A."/>
            <person name="Rabines A."/>
            <person name="Zheng H."/>
            <person name="Allen L.Z."/>
            <person name="Kuo A."/>
            <person name="Grigoriev I.V."/>
            <person name="Allen A.E."/>
            <person name="Hazlebeck D."/>
            <person name="Allen E.E."/>
        </authorList>
    </citation>
    <scope>NUCLEOTIDE SEQUENCE</scope>
    <source>
        <strain evidence="3">Hildebrandi</strain>
    </source>
</reference>
<dbReference type="AlphaFoldDB" id="A0A9K3LCX7"/>
<proteinExistence type="predicted"/>
<dbReference type="InterPro" id="IPR018247">
    <property type="entry name" value="EF_Hand_1_Ca_BS"/>
</dbReference>
<dbReference type="EMBL" id="JAGRRH010000013">
    <property type="protein sequence ID" value="KAG7359445.1"/>
    <property type="molecule type" value="Genomic_DNA"/>
</dbReference>
<evidence type="ECO:0000313" key="3">
    <source>
        <dbReference type="EMBL" id="KAG7359445.1"/>
    </source>
</evidence>
<evidence type="ECO:0000313" key="4">
    <source>
        <dbReference type="Proteomes" id="UP000693970"/>
    </source>
</evidence>
<evidence type="ECO:0000256" key="1">
    <source>
        <dbReference type="SAM" id="SignalP"/>
    </source>
</evidence>
<sequence length="216" mass="24838">MKLSSATLSIFLLLPLFSAILAIVVAQEYDYDDYPQQDYGAGQDYYGADAGGYYQEEDTLYQDYARHQEEKAMGAGNNGLLKSVVIGVVSWGLGGKFHSRRAVKKVEKKQLASQKELYKRYLQDVSTLQMQNAQLQDYIQQSTVQQLTEEFLQADLNNDRRVSRAEFERYKAQYLEKHPEADAAMFPKFEDFDPDHNGMVTLEEHEAYYRNHGMLS</sequence>